<dbReference type="AlphaFoldDB" id="A0A017RU11"/>
<dbReference type="InterPro" id="IPR016181">
    <property type="entry name" value="Acyl_CoA_acyltransferase"/>
</dbReference>
<dbReference type="EMBL" id="AZQP01000027">
    <property type="protein sequence ID" value="EYE88157.1"/>
    <property type="molecule type" value="Genomic_DNA"/>
</dbReference>
<dbReference type="STRING" id="1403537.Q428_09460"/>
<dbReference type="SUPFAM" id="SSF55729">
    <property type="entry name" value="Acyl-CoA N-acyltransferases (Nat)"/>
    <property type="match status" value="1"/>
</dbReference>
<feature type="domain" description="N-acetyltransferase" evidence="1">
    <location>
        <begin position="11"/>
        <end position="169"/>
    </location>
</feature>
<dbReference type="CDD" id="cd04301">
    <property type="entry name" value="NAT_SF"/>
    <property type="match status" value="1"/>
</dbReference>
<accession>A0A017RU11</accession>
<dbReference type="Pfam" id="PF13302">
    <property type="entry name" value="Acetyltransf_3"/>
    <property type="match status" value="1"/>
</dbReference>
<evidence type="ECO:0000313" key="3">
    <source>
        <dbReference type="Proteomes" id="UP000019681"/>
    </source>
</evidence>
<dbReference type="Proteomes" id="UP000019681">
    <property type="component" value="Unassembled WGS sequence"/>
</dbReference>
<dbReference type="PANTHER" id="PTHR43792:SF1">
    <property type="entry name" value="N-ACETYLTRANSFERASE DOMAIN-CONTAINING PROTEIN"/>
    <property type="match status" value="1"/>
</dbReference>
<name>A0A017RU11_9CLOT</name>
<comment type="caution">
    <text evidence="2">The sequence shown here is derived from an EMBL/GenBank/DDBJ whole genome shotgun (WGS) entry which is preliminary data.</text>
</comment>
<evidence type="ECO:0000259" key="1">
    <source>
        <dbReference type="PROSITE" id="PS51186"/>
    </source>
</evidence>
<keyword evidence="2" id="KW-0808">Transferase</keyword>
<dbReference type="Gene3D" id="3.40.630.30">
    <property type="match status" value="1"/>
</dbReference>
<dbReference type="PROSITE" id="PS51186">
    <property type="entry name" value="GNAT"/>
    <property type="match status" value="1"/>
</dbReference>
<reference evidence="2 3" key="1">
    <citation type="journal article" date="2014" name="Genome Announc.">
        <title>Draft Genome Sequence of Fervidicella metallireducens Strain AeBT, an Iron-Reducing Thermoanaerobe from the Great Artesian Basin.</title>
        <authorList>
            <person name="Patel B.K."/>
        </authorList>
    </citation>
    <scope>NUCLEOTIDE SEQUENCE [LARGE SCALE GENOMIC DNA]</scope>
    <source>
        <strain evidence="2 3">AeB</strain>
    </source>
</reference>
<dbReference type="PANTHER" id="PTHR43792">
    <property type="entry name" value="GNAT FAMILY, PUTATIVE (AFU_ORTHOLOGUE AFUA_3G00765)-RELATED-RELATED"/>
    <property type="match status" value="1"/>
</dbReference>
<sequence>MDNIYINTKRLVMRQFQDDDINQYISIMTNPNVTQYLGNRKNKTSAEVLGIMEKFKKLWSENGYGVWAVIEKSSGKIIGHCGYMTVEEYGEVELLYAFDENYWGKGFATEAAKAAIEYASLHYNWTKIIAMAYSGNAASNHILKKLGFWYDKEITLHGGRLKLYSFNLPNGY</sequence>
<proteinExistence type="predicted"/>
<evidence type="ECO:0000313" key="2">
    <source>
        <dbReference type="EMBL" id="EYE88157.1"/>
    </source>
</evidence>
<dbReference type="GO" id="GO:0016747">
    <property type="term" value="F:acyltransferase activity, transferring groups other than amino-acyl groups"/>
    <property type="evidence" value="ECO:0007669"/>
    <property type="project" value="InterPro"/>
</dbReference>
<gene>
    <name evidence="2" type="ORF">Q428_09460</name>
</gene>
<protein>
    <submittedName>
        <fullName evidence="2">Acetyltransferase</fullName>
    </submittedName>
</protein>
<organism evidence="2 3">
    <name type="scientific">Fervidicella metallireducens AeB</name>
    <dbReference type="NCBI Taxonomy" id="1403537"/>
    <lineage>
        <taxon>Bacteria</taxon>
        <taxon>Bacillati</taxon>
        <taxon>Bacillota</taxon>
        <taxon>Clostridia</taxon>
        <taxon>Eubacteriales</taxon>
        <taxon>Clostridiaceae</taxon>
        <taxon>Fervidicella</taxon>
    </lineage>
</organism>
<dbReference type="InterPro" id="IPR051531">
    <property type="entry name" value="N-acetyltransferase"/>
</dbReference>
<dbReference type="InterPro" id="IPR000182">
    <property type="entry name" value="GNAT_dom"/>
</dbReference>
<keyword evidence="3" id="KW-1185">Reference proteome</keyword>